<feature type="region of interest" description="Disordered" evidence="6">
    <location>
        <begin position="399"/>
        <end position="424"/>
    </location>
</feature>
<geneLocation type="plasmid" evidence="9">
    <name>pdfi2</name>
</geneLocation>
<reference evidence="8 9" key="1">
    <citation type="submission" date="2017-05" db="EMBL/GenBank/DDBJ databases">
        <title>The complete genome sequence of Deinococcus ficus isolated from the rhizosphere of the Ficus religiosa L. in Taiwan.</title>
        <authorList>
            <person name="Wu K.-M."/>
            <person name="Liao T.-L."/>
            <person name="Liu Y.-M."/>
            <person name="Young C.-C."/>
            <person name="Tsai S.-F."/>
        </authorList>
    </citation>
    <scope>NUCLEOTIDE SEQUENCE [LARGE SCALE GENOMIC DNA]</scope>
    <source>
        <strain evidence="8 9">CC-FR2-10</strain>
        <plasmid evidence="9">pdfi2</plasmid>
    </source>
</reference>
<dbReference type="GO" id="GO:0047545">
    <property type="term" value="F:(S)-2-hydroxyglutarate dehydrogenase activity"/>
    <property type="evidence" value="ECO:0007669"/>
    <property type="project" value="TreeGrafter"/>
</dbReference>
<evidence type="ECO:0000256" key="2">
    <source>
        <dbReference type="ARBA" id="ARBA00022630"/>
    </source>
</evidence>
<evidence type="ECO:0000256" key="5">
    <source>
        <dbReference type="ARBA" id="ARBA00037941"/>
    </source>
</evidence>
<dbReference type="Gene3D" id="3.50.50.60">
    <property type="entry name" value="FAD/NAD(P)-binding domain"/>
    <property type="match status" value="1"/>
</dbReference>
<dbReference type="GO" id="GO:0005737">
    <property type="term" value="C:cytoplasm"/>
    <property type="evidence" value="ECO:0007669"/>
    <property type="project" value="TreeGrafter"/>
</dbReference>
<protein>
    <submittedName>
        <fullName evidence="8">Hydroxyglutarate oxidase</fullName>
    </submittedName>
</protein>
<keyword evidence="3" id="KW-0274">FAD</keyword>
<dbReference type="Pfam" id="PF01266">
    <property type="entry name" value="DAO"/>
    <property type="match status" value="1"/>
</dbReference>
<dbReference type="InterPro" id="IPR006076">
    <property type="entry name" value="FAD-dep_OxRdtase"/>
</dbReference>
<evidence type="ECO:0000259" key="7">
    <source>
        <dbReference type="Pfam" id="PF01266"/>
    </source>
</evidence>
<organism evidence="8 9">
    <name type="scientific">Deinococcus ficus</name>
    <dbReference type="NCBI Taxonomy" id="317577"/>
    <lineage>
        <taxon>Bacteria</taxon>
        <taxon>Thermotogati</taxon>
        <taxon>Deinococcota</taxon>
        <taxon>Deinococci</taxon>
        <taxon>Deinococcales</taxon>
        <taxon>Deinococcaceae</taxon>
        <taxon>Deinococcus</taxon>
    </lineage>
</organism>
<dbReference type="PANTHER" id="PTHR43104">
    <property type="entry name" value="L-2-HYDROXYGLUTARATE DEHYDROGENASE, MITOCHONDRIAL"/>
    <property type="match status" value="1"/>
</dbReference>
<evidence type="ECO:0000313" key="9">
    <source>
        <dbReference type="Proteomes" id="UP000259030"/>
    </source>
</evidence>
<evidence type="ECO:0000256" key="4">
    <source>
        <dbReference type="ARBA" id="ARBA00023002"/>
    </source>
</evidence>
<dbReference type="STRING" id="317577.GCA_000419625_03332"/>
<proteinExistence type="inferred from homology"/>
<dbReference type="PANTHER" id="PTHR43104:SF2">
    <property type="entry name" value="L-2-HYDROXYGLUTARATE DEHYDROGENASE, MITOCHONDRIAL"/>
    <property type="match status" value="1"/>
</dbReference>
<dbReference type="KEGG" id="dfc:DFI_18040"/>
<evidence type="ECO:0000256" key="1">
    <source>
        <dbReference type="ARBA" id="ARBA00001974"/>
    </source>
</evidence>
<keyword evidence="9" id="KW-1185">Reference proteome</keyword>
<dbReference type="InterPro" id="IPR036188">
    <property type="entry name" value="FAD/NAD-bd_sf"/>
</dbReference>
<gene>
    <name evidence="8" type="ORF">DFI_18040</name>
</gene>
<accession>A0A221T2F1</accession>
<evidence type="ECO:0000313" key="8">
    <source>
        <dbReference type="EMBL" id="ASN83074.1"/>
    </source>
</evidence>
<keyword evidence="8" id="KW-0614">Plasmid</keyword>
<feature type="domain" description="FAD dependent oxidoreductase" evidence="7">
    <location>
        <begin position="4"/>
        <end position="390"/>
    </location>
</feature>
<dbReference type="AlphaFoldDB" id="A0A221T2F1"/>
<dbReference type="RefSeq" id="WP_051307525.1">
    <property type="nucleotide sequence ID" value="NZ_CP021083.1"/>
</dbReference>
<sequence>MRHDYAVIGGGIVGLATARALAQQHPHASILLLEKESGPARHQTGRNSGVIHSGIYYKPGSMKAQLCAAGVQSMMRFCDDYGLKYEQCGKVIVATEPHELPQLEALYRRGLDNGLDVRRLTGEQVREFEPHVQALAGIRVASTGIVNYRHVSQVLVELARSHGTQVHFDTRVTRLTPTRDGYDIGTSAGDHAARVVVNCAGLHSDRVARLAGTDPGGSIVPFRGEYYELRPERRHLVRGLIYPVPNPDFPFLGVHFTRMIDGSVHAGPNAVLAFGREGYRKTDLNVRDLAEVLANPGFRALARQHLREGAMEMARSWSKARFVQSLQRLIPEVSADDIVPCAAGVRAQALTQRGQLVDDFLLVDGPNALHVCNAPSPAATSSLEIGRVIAGRVPPLAARRSVAVQAPPPRPQPRHDQGPQGVHA</sequence>
<name>A0A221T2F1_9DEIO</name>
<keyword evidence="2" id="KW-0285">Flavoprotein</keyword>
<evidence type="ECO:0000256" key="6">
    <source>
        <dbReference type="SAM" id="MobiDB-lite"/>
    </source>
</evidence>
<keyword evidence="4" id="KW-0560">Oxidoreductase</keyword>
<comment type="similarity">
    <text evidence="5">Belongs to the L2HGDH family.</text>
</comment>
<dbReference type="SUPFAM" id="SSF51905">
    <property type="entry name" value="FAD/NAD(P)-binding domain"/>
    <property type="match status" value="1"/>
</dbReference>
<comment type="cofactor">
    <cofactor evidence="1">
        <name>FAD</name>
        <dbReference type="ChEBI" id="CHEBI:57692"/>
    </cofactor>
</comment>
<dbReference type="EMBL" id="CP021083">
    <property type="protein sequence ID" value="ASN83074.1"/>
    <property type="molecule type" value="Genomic_DNA"/>
</dbReference>
<dbReference type="NCBIfam" id="NF008726">
    <property type="entry name" value="PRK11728.1"/>
    <property type="match status" value="1"/>
</dbReference>
<dbReference type="Proteomes" id="UP000259030">
    <property type="component" value="Plasmid pDFI2"/>
</dbReference>
<evidence type="ECO:0000256" key="3">
    <source>
        <dbReference type="ARBA" id="ARBA00022827"/>
    </source>
</evidence>
<dbReference type="Gene3D" id="3.30.9.10">
    <property type="entry name" value="D-Amino Acid Oxidase, subunit A, domain 2"/>
    <property type="match status" value="1"/>
</dbReference>